<accession>A0ABZ3H6K2</accession>
<name>A0ABZ3H6K2_9BACT</name>
<organism evidence="1 2">
    <name type="scientific">Sulfurimonas diazotrophicus</name>
    <dbReference type="NCBI Taxonomy" id="3131939"/>
    <lineage>
        <taxon>Bacteria</taxon>
        <taxon>Pseudomonadati</taxon>
        <taxon>Campylobacterota</taxon>
        <taxon>Epsilonproteobacteria</taxon>
        <taxon>Campylobacterales</taxon>
        <taxon>Sulfurimonadaceae</taxon>
        <taxon>Sulfurimonas</taxon>
    </lineage>
</organism>
<evidence type="ECO:0000313" key="2">
    <source>
        <dbReference type="Proteomes" id="UP001447842"/>
    </source>
</evidence>
<keyword evidence="2" id="KW-1185">Reference proteome</keyword>
<dbReference type="RefSeq" id="WP_345969246.1">
    <property type="nucleotide sequence ID" value="NZ_CP147920.1"/>
</dbReference>
<dbReference type="EMBL" id="CP147920">
    <property type="protein sequence ID" value="XAU14156.1"/>
    <property type="molecule type" value="Genomic_DNA"/>
</dbReference>
<proteinExistence type="predicted"/>
<protein>
    <submittedName>
        <fullName evidence="1">Uncharacterized protein</fullName>
    </submittedName>
</protein>
<sequence length="58" mass="7075">METLYCEHCAKSYRVRPEDIRLVLRHGRGLEKKETEYRFTQGCFFKTLTALKREHSRR</sequence>
<dbReference type="Proteomes" id="UP001447842">
    <property type="component" value="Chromosome"/>
</dbReference>
<gene>
    <name evidence="1" type="ORF">WCY31_07790</name>
</gene>
<reference evidence="1 2" key="1">
    <citation type="submission" date="2024-03" db="EMBL/GenBank/DDBJ databases">
        <title>Sulfurimonas sp. HSL3-1.</title>
        <authorList>
            <person name="Wang S."/>
        </authorList>
    </citation>
    <scope>NUCLEOTIDE SEQUENCE [LARGE SCALE GENOMIC DNA]</scope>
    <source>
        <strain evidence="1 2">HSL3-1</strain>
    </source>
</reference>
<evidence type="ECO:0000313" key="1">
    <source>
        <dbReference type="EMBL" id="XAU14156.1"/>
    </source>
</evidence>